<feature type="compositionally biased region" description="Polar residues" evidence="1">
    <location>
        <begin position="1"/>
        <end position="17"/>
    </location>
</feature>
<sequence length="80" mass="8597">MLSTGASYSIASPPQYDSDSDFRPGAYIPEPVVKKNKSRVRKARTSDATASGSAGPAKKKRRLEVLENTWLGGSKGKGKR</sequence>
<gene>
    <name evidence="2" type="ORF">CVT26_000157</name>
</gene>
<evidence type="ECO:0000256" key="1">
    <source>
        <dbReference type="SAM" id="MobiDB-lite"/>
    </source>
</evidence>
<dbReference type="InParanoid" id="A0A409WBJ9"/>
<feature type="region of interest" description="Disordered" evidence="1">
    <location>
        <begin position="1"/>
        <end position="80"/>
    </location>
</feature>
<feature type="compositionally biased region" description="Basic residues" evidence="1">
    <location>
        <begin position="34"/>
        <end position="43"/>
    </location>
</feature>
<evidence type="ECO:0000313" key="2">
    <source>
        <dbReference type="EMBL" id="PPQ75892.1"/>
    </source>
</evidence>
<comment type="caution">
    <text evidence="2">The sequence shown here is derived from an EMBL/GenBank/DDBJ whole genome shotgun (WGS) entry which is preliminary data.</text>
</comment>
<protein>
    <submittedName>
        <fullName evidence="2">Uncharacterized protein</fullName>
    </submittedName>
</protein>
<organism evidence="2 3">
    <name type="scientific">Gymnopilus dilepis</name>
    <dbReference type="NCBI Taxonomy" id="231916"/>
    <lineage>
        <taxon>Eukaryota</taxon>
        <taxon>Fungi</taxon>
        <taxon>Dikarya</taxon>
        <taxon>Basidiomycota</taxon>
        <taxon>Agaricomycotina</taxon>
        <taxon>Agaricomycetes</taxon>
        <taxon>Agaricomycetidae</taxon>
        <taxon>Agaricales</taxon>
        <taxon>Agaricineae</taxon>
        <taxon>Hymenogastraceae</taxon>
        <taxon>Gymnopilus</taxon>
    </lineage>
</organism>
<reference evidence="2 3" key="1">
    <citation type="journal article" date="2018" name="Evol. Lett.">
        <title>Horizontal gene cluster transfer increased hallucinogenic mushroom diversity.</title>
        <authorList>
            <person name="Reynolds H.T."/>
            <person name="Vijayakumar V."/>
            <person name="Gluck-Thaler E."/>
            <person name="Korotkin H.B."/>
            <person name="Matheny P.B."/>
            <person name="Slot J.C."/>
        </authorList>
    </citation>
    <scope>NUCLEOTIDE SEQUENCE [LARGE SCALE GENOMIC DNA]</scope>
    <source>
        <strain evidence="2 3">SRW20</strain>
    </source>
</reference>
<evidence type="ECO:0000313" key="3">
    <source>
        <dbReference type="Proteomes" id="UP000284706"/>
    </source>
</evidence>
<dbReference type="Proteomes" id="UP000284706">
    <property type="component" value="Unassembled WGS sequence"/>
</dbReference>
<accession>A0A409WBJ9</accession>
<dbReference type="AlphaFoldDB" id="A0A409WBJ9"/>
<name>A0A409WBJ9_9AGAR</name>
<dbReference type="EMBL" id="NHYE01005218">
    <property type="protein sequence ID" value="PPQ75892.1"/>
    <property type="molecule type" value="Genomic_DNA"/>
</dbReference>
<proteinExistence type="predicted"/>
<dbReference type="OrthoDB" id="3033665at2759"/>
<keyword evidence="3" id="KW-1185">Reference proteome</keyword>